<dbReference type="InterPro" id="IPR010998">
    <property type="entry name" value="Integrase_recombinase_N"/>
</dbReference>
<dbReference type="InterPro" id="IPR044068">
    <property type="entry name" value="CB"/>
</dbReference>
<dbReference type="InterPro" id="IPR002104">
    <property type="entry name" value="Integrase_catalytic"/>
</dbReference>
<proteinExistence type="predicted"/>
<dbReference type="InterPro" id="IPR050090">
    <property type="entry name" value="Tyrosine_recombinase_XerCD"/>
</dbReference>
<dbReference type="Gene3D" id="1.10.443.10">
    <property type="entry name" value="Intergrase catalytic core"/>
    <property type="match status" value="1"/>
</dbReference>
<feature type="domain" description="Core-binding (CB)" evidence="6">
    <location>
        <begin position="59"/>
        <end position="140"/>
    </location>
</feature>
<keyword evidence="2 4" id="KW-0238">DNA-binding</keyword>
<evidence type="ECO:0000313" key="7">
    <source>
        <dbReference type="EMBL" id="CAG4900513.1"/>
    </source>
</evidence>
<keyword evidence="1" id="KW-0229">DNA integration</keyword>
<dbReference type="EMBL" id="CAJQYY010000014">
    <property type="protein sequence ID" value="CAG4900513.1"/>
    <property type="molecule type" value="Genomic_DNA"/>
</dbReference>
<dbReference type="PROSITE" id="PS51898">
    <property type="entry name" value="TYR_RECOMBINASE"/>
    <property type="match status" value="1"/>
</dbReference>
<dbReference type="RefSeq" id="WP_228978792.1">
    <property type="nucleotide sequence ID" value="NZ_CAJQYY010000014.1"/>
</dbReference>
<feature type="domain" description="Tyr recombinase" evidence="5">
    <location>
        <begin position="163"/>
        <end position="342"/>
    </location>
</feature>
<dbReference type="InterPro" id="IPR013762">
    <property type="entry name" value="Integrase-like_cat_sf"/>
</dbReference>
<keyword evidence="8" id="KW-1185">Reference proteome</keyword>
<dbReference type="InterPro" id="IPR011010">
    <property type="entry name" value="DNA_brk_join_enz"/>
</dbReference>
<keyword evidence="3" id="KW-0233">DNA recombination</keyword>
<evidence type="ECO:0000256" key="1">
    <source>
        <dbReference type="ARBA" id="ARBA00022908"/>
    </source>
</evidence>
<dbReference type="PROSITE" id="PS51900">
    <property type="entry name" value="CB"/>
    <property type="match status" value="1"/>
</dbReference>
<dbReference type="CDD" id="cd00796">
    <property type="entry name" value="INT_Rci_Hp1_C"/>
    <property type="match status" value="1"/>
</dbReference>
<dbReference type="PANTHER" id="PTHR30349:SF94">
    <property type="entry name" value="INTEGRASE_RECOMBINASE HI_1414-RELATED"/>
    <property type="match status" value="1"/>
</dbReference>
<dbReference type="Proteomes" id="UP000789752">
    <property type="component" value="Unassembled WGS sequence"/>
</dbReference>
<dbReference type="SUPFAM" id="SSF56349">
    <property type="entry name" value="DNA breaking-rejoining enzymes"/>
    <property type="match status" value="1"/>
</dbReference>
<organism evidence="7 8">
    <name type="scientific">Paraburkholderia gardini</name>
    <dbReference type="NCBI Taxonomy" id="2823469"/>
    <lineage>
        <taxon>Bacteria</taxon>
        <taxon>Pseudomonadati</taxon>
        <taxon>Pseudomonadota</taxon>
        <taxon>Betaproteobacteria</taxon>
        <taxon>Burkholderiales</taxon>
        <taxon>Burkholderiaceae</taxon>
        <taxon>Paraburkholderia</taxon>
    </lineage>
</organism>
<evidence type="ECO:0000256" key="2">
    <source>
        <dbReference type="ARBA" id="ARBA00023125"/>
    </source>
</evidence>
<gene>
    <name evidence="7" type="primary">xerC_2</name>
    <name evidence="7" type="ORF">R54767_02644</name>
</gene>
<dbReference type="PANTHER" id="PTHR30349">
    <property type="entry name" value="PHAGE INTEGRASE-RELATED"/>
    <property type="match status" value="1"/>
</dbReference>
<sequence length="350" mass="39667">MAALTKTPSGTWKATIRRVGWPTAAKTFRTKRDAEDWARRTEDEMVRGVFIQRAPSEKTTVADALDRYEREIVPTKKASTQRREGARIRELKAHFGKYSLAAVTPDLVGRYRDDRLAQGKANNTVRLELALLGHLFNVAIKEWHIGLIYNPVANIRKPRPGEGRNRRLSGREQTLLLAAVDKHTNPMLGWIVRLAIETGMRQSEIVGLRRGQIDLERRVVRLTDTKNNAARTVPLTKLAASVLQSALANPIRPIDTDLVFFGEPGRDRKRRAYQFTKVWNAIKKQTGLIDFRFHDLRHEAVSRLVEAGLSDQEVASISGHKSMQMLRRYTHLRAEDLVGKLDAIKTASLT</sequence>
<evidence type="ECO:0000259" key="6">
    <source>
        <dbReference type="PROSITE" id="PS51900"/>
    </source>
</evidence>
<name>A0ABM8U4F0_9BURK</name>
<evidence type="ECO:0000313" key="8">
    <source>
        <dbReference type="Proteomes" id="UP000789752"/>
    </source>
</evidence>
<reference evidence="7 8" key="1">
    <citation type="submission" date="2021-04" db="EMBL/GenBank/DDBJ databases">
        <authorList>
            <person name="Vanwijnsberghe S."/>
        </authorList>
    </citation>
    <scope>NUCLEOTIDE SEQUENCE [LARGE SCALE GENOMIC DNA]</scope>
    <source>
        <strain evidence="7 8">LMG 32171</strain>
    </source>
</reference>
<dbReference type="Pfam" id="PF00589">
    <property type="entry name" value="Phage_integrase"/>
    <property type="match status" value="1"/>
</dbReference>
<dbReference type="Gene3D" id="1.10.150.130">
    <property type="match status" value="1"/>
</dbReference>
<evidence type="ECO:0000256" key="4">
    <source>
        <dbReference type="PROSITE-ProRule" id="PRU01248"/>
    </source>
</evidence>
<evidence type="ECO:0000256" key="3">
    <source>
        <dbReference type="ARBA" id="ARBA00023172"/>
    </source>
</evidence>
<accession>A0ABM8U4F0</accession>
<comment type="caution">
    <text evidence="7">The sequence shown here is derived from an EMBL/GenBank/DDBJ whole genome shotgun (WGS) entry which is preliminary data.</text>
</comment>
<evidence type="ECO:0000259" key="5">
    <source>
        <dbReference type="PROSITE" id="PS51898"/>
    </source>
</evidence>
<protein>
    <submittedName>
        <fullName evidence="7">Tyrosine recombinase XerC</fullName>
    </submittedName>
</protein>